<keyword evidence="2" id="KW-1185">Reference proteome</keyword>
<protein>
    <recommendedName>
        <fullName evidence="3">NACHT domain-containing protein</fullName>
    </recommendedName>
</protein>
<dbReference type="EMBL" id="JAACJO010000026">
    <property type="protein sequence ID" value="KAF5347309.1"/>
    <property type="molecule type" value="Genomic_DNA"/>
</dbReference>
<dbReference type="Proteomes" id="UP000559027">
    <property type="component" value="Unassembled WGS sequence"/>
</dbReference>
<comment type="caution">
    <text evidence="1">The sequence shown here is derived from an EMBL/GenBank/DDBJ whole genome shotgun (WGS) entry which is preliminary data.</text>
</comment>
<evidence type="ECO:0000313" key="1">
    <source>
        <dbReference type="EMBL" id="KAF5347309.1"/>
    </source>
</evidence>
<reference evidence="1 2" key="1">
    <citation type="journal article" date="2020" name="ISME J.">
        <title>Uncovering the hidden diversity of litter-decomposition mechanisms in mushroom-forming fungi.</title>
        <authorList>
            <person name="Floudas D."/>
            <person name="Bentzer J."/>
            <person name="Ahren D."/>
            <person name="Johansson T."/>
            <person name="Persson P."/>
            <person name="Tunlid A."/>
        </authorList>
    </citation>
    <scope>NUCLEOTIDE SEQUENCE [LARGE SCALE GENOMIC DNA]</scope>
    <source>
        <strain evidence="1 2">CBS 146.42</strain>
    </source>
</reference>
<dbReference type="OrthoDB" id="3061332at2759"/>
<accession>A0A8H5FSC6</accession>
<gene>
    <name evidence="1" type="ORF">D9756_009937</name>
</gene>
<proteinExistence type="predicted"/>
<organism evidence="1 2">
    <name type="scientific">Leucocoprinus leucothites</name>
    <dbReference type="NCBI Taxonomy" id="201217"/>
    <lineage>
        <taxon>Eukaryota</taxon>
        <taxon>Fungi</taxon>
        <taxon>Dikarya</taxon>
        <taxon>Basidiomycota</taxon>
        <taxon>Agaricomycotina</taxon>
        <taxon>Agaricomycetes</taxon>
        <taxon>Agaricomycetidae</taxon>
        <taxon>Agaricales</taxon>
        <taxon>Agaricineae</taxon>
        <taxon>Agaricaceae</taxon>
        <taxon>Leucocoprinus</taxon>
    </lineage>
</organism>
<dbReference type="AlphaFoldDB" id="A0A8H5FSC6"/>
<evidence type="ECO:0000313" key="2">
    <source>
        <dbReference type="Proteomes" id="UP000559027"/>
    </source>
</evidence>
<sequence length="105" mass="12495">MIRKVAQDLVIFNTNRHTQFQELIVHPFAVLRTQRQAIAKQFFVIILEGLDERKDREAQCELVKMISYHVQKEPNPRLCWMICSRSEPALKLRKTGRLKRMFISL</sequence>
<name>A0A8H5FSC6_9AGAR</name>
<evidence type="ECO:0008006" key="3">
    <source>
        <dbReference type="Google" id="ProtNLM"/>
    </source>
</evidence>